<protein>
    <recommendedName>
        <fullName evidence="1">Polymerase/histidinol phosphatase N-terminal domain-containing protein</fullName>
    </recommendedName>
</protein>
<dbReference type="GO" id="GO:0004534">
    <property type="term" value="F:5'-3' RNA exonuclease activity"/>
    <property type="evidence" value="ECO:0007669"/>
    <property type="project" value="TreeGrafter"/>
</dbReference>
<evidence type="ECO:0000259" key="1">
    <source>
        <dbReference type="SMART" id="SM00481"/>
    </source>
</evidence>
<dbReference type="Pfam" id="PF13263">
    <property type="entry name" value="PHP_C"/>
    <property type="match status" value="1"/>
</dbReference>
<dbReference type="SMART" id="SM00481">
    <property type="entry name" value="POLIIIAc"/>
    <property type="match status" value="1"/>
</dbReference>
<dbReference type="SUPFAM" id="SSF89550">
    <property type="entry name" value="PHP domain-like"/>
    <property type="match status" value="1"/>
</dbReference>
<evidence type="ECO:0000313" key="3">
    <source>
        <dbReference type="Proteomes" id="UP000034852"/>
    </source>
</evidence>
<accession>A0A0G0GW37</accession>
<dbReference type="PANTHER" id="PTHR42924">
    <property type="entry name" value="EXONUCLEASE"/>
    <property type="match status" value="1"/>
</dbReference>
<evidence type="ECO:0000313" key="2">
    <source>
        <dbReference type="EMBL" id="KKQ34267.1"/>
    </source>
</evidence>
<dbReference type="Proteomes" id="UP000034852">
    <property type="component" value="Unassembled WGS sequence"/>
</dbReference>
<proteinExistence type="predicted"/>
<dbReference type="AlphaFoldDB" id="A0A0G0GW37"/>
<name>A0A0G0GW37_9BACT</name>
<dbReference type="InterPro" id="IPR016195">
    <property type="entry name" value="Pol/histidinol_Pase-like"/>
</dbReference>
<dbReference type="CDD" id="cd07432">
    <property type="entry name" value="PHP_HisPPase"/>
    <property type="match status" value="1"/>
</dbReference>
<dbReference type="EMBL" id="LBTH01000065">
    <property type="protein sequence ID" value="KKQ34267.1"/>
    <property type="molecule type" value="Genomic_DNA"/>
</dbReference>
<comment type="caution">
    <text evidence="2">The sequence shown here is derived from an EMBL/GenBank/DDBJ whole genome shotgun (WGS) entry which is preliminary data.</text>
</comment>
<gene>
    <name evidence="2" type="ORF">US52_C0065G0002</name>
</gene>
<reference evidence="2 3" key="1">
    <citation type="journal article" date="2015" name="Nature">
        <title>rRNA introns, odd ribosomes, and small enigmatic genomes across a large radiation of phyla.</title>
        <authorList>
            <person name="Brown C.T."/>
            <person name="Hug L.A."/>
            <person name="Thomas B.C."/>
            <person name="Sharon I."/>
            <person name="Castelle C.J."/>
            <person name="Singh A."/>
            <person name="Wilkins M.J."/>
            <person name="Williams K.H."/>
            <person name="Banfield J.F."/>
        </authorList>
    </citation>
    <scope>NUCLEOTIDE SEQUENCE [LARGE SCALE GENOMIC DNA]</scope>
</reference>
<dbReference type="InterPro" id="IPR003141">
    <property type="entry name" value="Pol/His_phosphatase_N"/>
</dbReference>
<dbReference type="InterPro" id="IPR052018">
    <property type="entry name" value="PHP_domain"/>
</dbReference>
<feature type="domain" description="Polymerase/histidinol phosphatase N-terminal" evidence="1">
    <location>
        <begin position="12"/>
        <end position="75"/>
    </location>
</feature>
<sequence>MTDKTTKKTYKIDLHTHSTLSKDGGVSAREYKRILESGKLHYVVVTDHNEIDFALELHKELGAHLIVGEEIKTKEGEIIGLFLTKKIEPFQSFEATLDQIHAQNGITYLPHPFDTRRSGVNEQVAAKFVDKIDIIERFNARIITPGVHTKIAEFNRNYKKPFAAGSDSHSVWEIGNTYTVIKSMPDKNNFVELLKSPELRTHRVGLRGFLAPTWNKFKKSLKK</sequence>
<dbReference type="PANTHER" id="PTHR42924:SF3">
    <property type="entry name" value="POLYMERASE_HISTIDINOL PHOSPHATASE N-TERMINAL DOMAIN-CONTAINING PROTEIN"/>
    <property type="match status" value="1"/>
</dbReference>
<dbReference type="Gene3D" id="3.20.20.140">
    <property type="entry name" value="Metal-dependent hydrolases"/>
    <property type="match status" value="1"/>
</dbReference>
<organism evidence="2 3">
    <name type="scientific">candidate division WS6 bacterium GW2011_GWA2_37_6</name>
    <dbReference type="NCBI Taxonomy" id="1619087"/>
    <lineage>
        <taxon>Bacteria</taxon>
        <taxon>Candidatus Dojkabacteria</taxon>
    </lineage>
</organism>
<dbReference type="GO" id="GO:0035312">
    <property type="term" value="F:5'-3' DNA exonuclease activity"/>
    <property type="evidence" value="ECO:0007669"/>
    <property type="project" value="TreeGrafter"/>
</dbReference>